<dbReference type="EMBL" id="JBHFFA010000003">
    <property type="protein sequence ID" value="KAL2633904.1"/>
    <property type="molecule type" value="Genomic_DNA"/>
</dbReference>
<proteinExistence type="predicted"/>
<gene>
    <name evidence="2" type="ORF">R1flu_005383</name>
</gene>
<name>A0ABD1YT07_9MARC</name>
<reference evidence="2 3" key="1">
    <citation type="submission" date="2024-09" db="EMBL/GenBank/DDBJ databases">
        <title>Chromosome-scale assembly of Riccia fluitans.</title>
        <authorList>
            <person name="Paukszto L."/>
            <person name="Sawicki J."/>
            <person name="Karawczyk K."/>
            <person name="Piernik-Szablinska J."/>
            <person name="Szczecinska M."/>
            <person name="Mazdziarz M."/>
        </authorList>
    </citation>
    <scope>NUCLEOTIDE SEQUENCE [LARGE SCALE GENOMIC DNA]</scope>
    <source>
        <strain evidence="2">Rf_01</strain>
        <tissue evidence="2">Aerial parts of the thallus</tissue>
    </source>
</reference>
<sequence>MRQIQGEFVNFDAWAIAYGVLQDEWLEEMIMHIYEMASKESTKEEADKEGDTLKKKKARKDDASNGVPTTSLIALNQIYYTRRNGFHQ</sequence>
<evidence type="ECO:0000256" key="1">
    <source>
        <dbReference type="SAM" id="MobiDB-lite"/>
    </source>
</evidence>
<dbReference type="AlphaFoldDB" id="A0ABD1YT07"/>
<feature type="region of interest" description="Disordered" evidence="1">
    <location>
        <begin position="39"/>
        <end position="67"/>
    </location>
</feature>
<evidence type="ECO:0000313" key="3">
    <source>
        <dbReference type="Proteomes" id="UP001605036"/>
    </source>
</evidence>
<organism evidence="2 3">
    <name type="scientific">Riccia fluitans</name>
    <dbReference type="NCBI Taxonomy" id="41844"/>
    <lineage>
        <taxon>Eukaryota</taxon>
        <taxon>Viridiplantae</taxon>
        <taxon>Streptophyta</taxon>
        <taxon>Embryophyta</taxon>
        <taxon>Marchantiophyta</taxon>
        <taxon>Marchantiopsida</taxon>
        <taxon>Marchantiidae</taxon>
        <taxon>Marchantiales</taxon>
        <taxon>Ricciaceae</taxon>
        <taxon>Riccia</taxon>
    </lineage>
</organism>
<keyword evidence="3" id="KW-1185">Reference proteome</keyword>
<dbReference type="Proteomes" id="UP001605036">
    <property type="component" value="Unassembled WGS sequence"/>
</dbReference>
<feature type="compositionally biased region" description="Basic and acidic residues" evidence="1">
    <location>
        <begin position="39"/>
        <end position="63"/>
    </location>
</feature>
<comment type="caution">
    <text evidence="2">The sequence shown here is derived from an EMBL/GenBank/DDBJ whole genome shotgun (WGS) entry which is preliminary data.</text>
</comment>
<accession>A0ABD1YT07</accession>
<evidence type="ECO:0000313" key="2">
    <source>
        <dbReference type="EMBL" id="KAL2633904.1"/>
    </source>
</evidence>
<protein>
    <submittedName>
        <fullName evidence="2">Uncharacterized protein</fullName>
    </submittedName>
</protein>